<feature type="region of interest" description="Disordered" evidence="1">
    <location>
        <begin position="1"/>
        <end position="24"/>
    </location>
</feature>
<dbReference type="InterPro" id="IPR028904">
    <property type="entry name" value="Tox-REase-5_dom"/>
</dbReference>
<proteinExistence type="predicted"/>
<evidence type="ECO:0000313" key="3">
    <source>
        <dbReference type="EMBL" id="MDY7233152.1"/>
    </source>
</evidence>
<name>A0ABU5HJ19_9BACT</name>
<comment type="caution">
    <text evidence="3">The sequence shown here is derived from an EMBL/GenBank/DDBJ whole genome shotgun (WGS) entry which is preliminary data.</text>
</comment>
<dbReference type="Pfam" id="PF15648">
    <property type="entry name" value="Tox-REase-5"/>
    <property type="match status" value="1"/>
</dbReference>
<sequence length="494" mass="53530">MQESLRYRPSTPQEHPDATAARKRGALARLASQGRAGPGSVVTRSVASGLVRVDAFEELLRAAGVDNYFDLPKREAPFTPEDAAALYDLLLEKPVTLAGFGPRRVVAHMLHEVMEGQTEVPRAELLQRIERFRFLAVLRPDGYLAWALNGRTQQRVAPVQWKDGAFRAHGFEVGRFYSARNHMGFFPVDEYLRERREAGLLAEVYDDADVISRTMDGAEASFFELGQSLGTLVVHPVDSAAALTQLPGALAQLIAQSPEYLARFKLMTRGEQIEALSKMATTLLSMYGVAGGTTRTVAAAGRGLEVISVPALSLTAEGALVMERVALPVGQFVTTLSGGPGAAIILQRANQTASGAQPAQGPGQWGPARESMSRRAARYQAQISGRPAGEAYWIGGVDTKMGGVKFDGFQEGVLLEAKGPGYANKFLDSLDPHPWFKNSGAKSLLEQARRQLQVANGIPIRWHVAEKKSADAIRKLLRNGGILSIKIVHTPMVL</sequence>
<organism evidence="3 4">
    <name type="scientific">Hyalangium rubrum</name>
    <dbReference type="NCBI Taxonomy" id="3103134"/>
    <lineage>
        <taxon>Bacteria</taxon>
        <taxon>Pseudomonadati</taxon>
        <taxon>Myxococcota</taxon>
        <taxon>Myxococcia</taxon>
        <taxon>Myxococcales</taxon>
        <taxon>Cystobacterineae</taxon>
        <taxon>Archangiaceae</taxon>
        <taxon>Hyalangium</taxon>
    </lineage>
</organism>
<evidence type="ECO:0000313" key="4">
    <source>
        <dbReference type="Proteomes" id="UP001291309"/>
    </source>
</evidence>
<dbReference type="Proteomes" id="UP001291309">
    <property type="component" value="Unassembled WGS sequence"/>
</dbReference>
<dbReference type="EMBL" id="JAXIVS010000029">
    <property type="protein sequence ID" value="MDY7233152.1"/>
    <property type="molecule type" value="Genomic_DNA"/>
</dbReference>
<gene>
    <name evidence="3" type="ORF">SYV04_42585</name>
</gene>
<dbReference type="RefSeq" id="WP_321551865.1">
    <property type="nucleotide sequence ID" value="NZ_JAXIVS010000029.1"/>
</dbReference>
<evidence type="ECO:0000256" key="1">
    <source>
        <dbReference type="SAM" id="MobiDB-lite"/>
    </source>
</evidence>
<reference evidence="3 4" key="1">
    <citation type="submission" date="2023-12" db="EMBL/GenBank/DDBJ databases">
        <title>the genome sequence of Hyalangium sp. s54d21.</title>
        <authorList>
            <person name="Zhang X."/>
        </authorList>
    </citation>
    <scope>NUCLEOTIDE SEQUENCE [LARGE SCALE GENOMIC DNA]</scope>
    <source>
        <strain evidence="4">s54d21</strain>
    </source>
</reference>
<accession>A0ABU5HJ19</accession>
<evidence type="ECO:0000259" key="2">
    <source>
        <dbReference type="Pfam" id="PF15648"/>
    </source>
</evidence>
<feature type="domain" description="Tox-REase-5" evidence="2">
    <location>
        <begin position="377"/>
        <end position="466"/>
    </location>
</feature>
<protein>
    <submittedName>
        <fullName evidence="3">Tox-REase-5 domain-containing protein</fullName>
    </submittedName>
</protein>
<keyword evidence="4" id="KW-1185">Reference proteome</keyword>